<keyword evidence="5" id="KW-0067">ATP-binding</keyword>
<evidence type="ECO:0000256" key="5">
    <source>
        <dbReference type="ARBA" id="ARBA00022806"/>
    </source>
</evidence>
<evidence type="ECO:0000256" key="2">
    <source>
        <dbReference type="ARBA" id="ARBA00022490"/>
    </source>
</evidence>
<reference evidence="12 13" key="1">
    <citation type="submission" date="2018-06" db="EMBL/GenBank/DDBJ databases">
        <title>Complete Genomes of Monosporascus.</title>
        <authorList>
            <person name="Robinson A.J."/>
            <person name="Natvig D.O."/>
        </authorList>
    </citation>
    <scope>NUCLEOTIDE SEQUENCE [LARGE SCALE GENOMIC DNA]</scope>
    <source>
        <strain evidence="12 13">CBS 609.92</strain>
    </source>
</reference>
<comment type="caution">
    <text evidence="12">The sequence shown here is derived from an EMBL/GenBank/DDBJ whole genome shotgun (WGS) entry which is preliminary data.</text>
</comment>
<dbReference type="InterPro" id="IPR027417">
    <property type="entry name" value="P-loop_NTPase"/>
</dbReference>
<dbReference type="PANTHER" id="PTHR10887:SF445">
    <property type="entry name" value="NFX1-TYPE ZINC FINGER-CONTAINING PROTEIN 1"/>
    <property type="match status" value="1"/>
</dbReference>
<keyword evidence="13" id="KW-1185">Reference proteome</keyword>
<keyword evidence="6 8" id="KW-0862">Zinc</keyword>
<gene>
    <name evidence="12" type="ORF">DL762_007600</name>
</gene>
<dbReference type="InterPro" id="IPR000571">
    <property type="entry name" value="Znf_CCCH"/>
</dbReference>
<dbReference type="Pfam" id="PF18044">
    <property type="entry name" value="zf-CCCH_4"/>
    <property type="match status" value="1"/>
</dbReference>
<dbReference type="InterPro" id="IPR041679">
    <property type="entry name" value="DNA2/NAM7-like_C"/>
</dbReference>
<keyword evidence="5" id="KW-0347">Helicase</keyword>
<evidence type="ECO:0000256" key="6">
    <source>
        <dbReference type="ARBA" id="ARBA00022833"/>
    </source>
</evidence>
<dbReference type="InterPro" id="IPR041677">
    <property type="entry name" value="DNA2/NAM7_AAA_11"/>
</dbReference>
<dbReference type="Pfam" id="PF20173">
    <property type="entry name" value="ZnF_RZ-type"/>
    <property type="match status" value="1"/>
</dbReference>
<accession>A0ABY0H2V3</accession>
<feature type="region of interest" description="Disordered" evidence="9">
    <location>
        <begin position="472"/>
        <end position="492"/>
    </location>
</feature>
<dbReference type="InterPro" id="IPR041367">
    <property type="entry name" value="Znf-CCCH_4"/>
</dbReference>
<keyword evidence="5" id="KW-0378">Hydrolase</keyword>
<dbReference type="Gene3D" id="3.30.1370.210">
    <property type="match status" value="1"/>
</dbReference>
<dbReference type="PANTHER" id="PTHR10887">
    <property type="entry name" value="DNA2/NAM7 HELICASE FAMILY"/>
    <property type="match status" value="1"/>
</dbReference>
<dbReference type="InterPro" id="IPR047187">
    <property type="entry name" value="SF1_C_Upf1"/>
</dbReference>
<feature type="domain" description="C3H1-type" evidence="10">
    <location>
        <begin position="15"/>
        <end position="42"/>
    </location>
</feature>
<evidence type="ECO:0000256" key="8">
    <source>
        <dbReference type="PROSITE-ProRule" id="PRU00723"/>
    </source>
</evidence>
<dbReference type="PROSITE" id="PS51981">
    <property type="entry name" value="ZF_RZ"/>
    <property type="match status" value="1"/>
</dbReference>
<keyword evidence="3 8" id="KW-0479">Metal-binding</keyword>
<evidence type="ECO:0000256" key="1">
    <source>
        <dbReference type="ARBA" id="ARBA00004496"/>
    </source>
</evidence>
<dbReference type="PROSITE" id="PS50103">
    <property type="entry name" value="ZF_C3H1"/>
    <property type="match status" value="1"/>
</dbReference>
<dbReference type="Pfam" id="PF13086">
    <property type="entry name" value="AAA_11"/>
    <property type="match status" value="1"/>
</dbReference>
<evidence type="ECO:0000313" key="13">
    <source>
        <dbReference type="Proteomes" id="UP000294003"/>
    </source>
</evidence>
<feature type="region of interest" description="Disordered" evidence="9">
    <location>
        <begin position="41"/>
        <end position="63"/>
    </location>
</feature>
<evidence type="ECO:0000256" key="4">
    <source>
        <dbReference type="ARBA" id="ARBA00022771"/>
    </source>
</evidence>
<keyword evidence="5" id="KW-0547">Nucleotide-binding</keyword>
<feature type="compositionally biased region" description="Polar residues" evidence="9">
    <location>
        <begin position="474"/>
        <end position="492"/>
    </location>
</feature>
<dbReference type="CDD" id="cd18808">
    <property type="entry name" value="SF1_C_Upf1"/>
    <property type="match status" value="1"/>
</dbReference>
<evidence type="ECO:0008006" key="14">
    <source>
        <dbReference type="Google" id="ProtNLM"/>
    </source>
</evidence>
<feature type="domain" description="RZ-type" evidence="11">
    <location>
        <begin position="1602"/>
        <end position="1677"/>
    </location>
</feature>
<feature type="compositionally biased region" description="Basic and acidic residues" evidence="9">
    <location>
        <begin position="41"/>
        <end position="50"/>
    </location>
</feature>
<dbReference type="SMART" id="SM00356">
    <property type="entry name" value="ZnF_C3H1"/>
    <property type="match status" value="1"/>
</dbReference>
<dbReference type="EMBL" id="QJNS01000287">
    <property type="protein sequence ID" value="RYO80510.1"/>
    <property type="molecule type" value="Genomic_DNA"/>
</dbReference>
<dbReference type="Gene3D" id="3.40.50.300">
    <property type="entry name" value="P-loop containing nucleotide triphosphate hydrolases"/>
    <property type="match status" value="2"/>
</dbReference>
<keyword evidence="4 8" id="KW-0863">Zinc-finger</keyword>
<protein>
    <recommendedName>
        <fullName evidence="14">C3H1-type domain-containing protein</fullName>
    </recommendedName>
</protein>
<dbReference type="CDD" id="cd17936">
    <property type="entry name" value="EEXXEc_NFX1"/>
    <property type="match status" value="1"/>
</dbReference>
<proteinExistence type="predicted"/>
<dbReference type="Proteomes" id="UP000294003">
    <property type="component" value="Unassembled WGS sequence"/>
</dbReference>
<organism evidence="12 13">
    <name type="scientific">Monosporascus cannonballus</name>
    <dbReference type="NCBI Taxonomy" id="155416"/>
    <lineage>
        <taxon>Eukaryota</taxon>
        <taxon>Fungi</taxon>
        <taxon>Dikarya</taxon>
        <taxon>Ascomycota</taxon>
        <taxon>Pezizomycotina</taxon>
        <taxon>Sordariomycetes</taxon>
        <taxon>Xylariomycetidae</taxon>
        <taxon>Xylariales</taxon>
        <taxon>Xylariales incertae sedis</taxon>
        <taxon>Monosporascus</taxon>
    </lineage>
</organism>
<sequence>MDLSSQDYQIGDHKPVIPKPCRYFQGGKCRYGASCKFLHTSRGDDSRSETQSRSGNDFNKPGEDGLREWRRLLRQGPSRSTCGKFFQLAHDLMDGDVGAAQEAIKLLAQDEGLSFIRHLAETQIPKGHDRYSKLDLWHIEIQPFFKLITHPKLLDSAVLESEVATIYNFMQGIGGRRMKTIFDFVAGLPDSAATSSSAVADTSSLVTIELSLAVLAKMVDCNTTNIVNDNVKSVFRQFRSSLDTVRQVPDDFLKLQAQKYAQYIQRRLDVGDGLSDVTRYQQPIVHAEFVIRRDLPGHLSAEGPRHDNDHAEISKIRIMPTYDEIISPRKEYLPTNDSSLFHLPGIRGRLDREFRLLREDTVGQLRDAVRSQLNALQPPGTNLPGGNKDSLRTHVYQDARIYDISISRRQGLDLLVQFRQAASSKEAQKRREWWSHSKRLQPGGFVCLITNEASVLFCVVADSTIVASNDRMEAQQNTEDSSQATEQRQSPSLADNNELAYVHLHLAEPVPDNVTRALRWYRSSTPAHRRFIVEFPGVLLPSFQYTLEALQELSKRPDLPFADLLAPTPGGCNQTQVPPPQYATRRNFSFDLSCLTQGNSTLRCSTSRPLDPQALTRHSILDETQSSALLDTLSRSLTLIQGPPGTGKSFTGEKIIQVLLANKADANLGPILCVCYTNHALDQLLEHLHDQGVKGIIRIGSKSKSERLKSINLRLVAQREDRSKAEKRALWENGRALDDHVQHMTDLLDQLRTCHSTRALEKYLADKHPKHHDELLGKDEDGFQTVFRRQNQGPQEWMAGGRHDASAPRPIGNLLEANLWAMTNAERILLRNYWQRDMQSTLEESIIKEHQLYAQRKGLRDRVLREVDLRCLSEADVVGVTTTGLARNMDLLRKLRCKVMLCEEAGEVLEAHILTAFLPSVEHAILIGDHLQLRPQIQNYDLQSTNPRGAKYSLDVSLFERLVNPPHENERRLPFNTLETQRRMHPSIADLVRQTLYPSLIDGGAVREYPDVLGMKRRLFWLHHEHPEDRASQLDPTTTSHSNNFEVEMIIALVQHLVRQGEYGPDDIAVITPYLGQFQRLRRRMDSLFELSVGDRDLEELQLHEARGSRDQTESDIPVRVSARKTALLKSIRLATVDNFQGEEAKVVVVSLVRSNSEAKCGFLPVSRLATVNLRARSARRPARIAAVIRGAARNAMSHVRRVPSSSVRLVVHTASAQCRPSICGEICPAAKYCQRCCIPEIKSTAVDFILGMQYHEIDLDEDPCIFPDCGHFTTKSNMDGIMDMKAHYHMSDDGNPIAIAKASKPFSMKEVKVCPICRGSLRNIGRYGRIVRRAMLDEATKKFIAWSESECLKLVEGVVNLQRSLSESPHSRALERNARPTKIAFSTGRLKQLHMICDWLNTDRYSGALSLWHKISAFVGQVRKEEQPFQRVADFVRYAARQREVQGDFDFDSSELQVKGYLQASALWLKCETIIFSDFLGVRKELGTARPKIKVDFSKQFKDCEALIKLAISSKYPRQEVEGHIYFTQFLAFARALAVEEAESTGASSGEEQAEKLRVQATDHLASARRLVERYPSTKLLKPEIDAVEVMLRDGVFYQKVSADEMRAVYEAMRREFHGAGHWYTCRNGHPFTVGECGMPMEQARCPECGEAVGGRSHMPAEGVQRADEIEDLARNIDRMDI</sequence>
<dbReference type="InterPro" id="IPR045055">
    <property type="entry name" value="DNA2/NAM7-like"/>
</dbReference>
<evidence type="ECO:0000313" key="12">
    <source>
        <dbReference type="EMBL" id="RYO80510.1"/>
    </source>
</evidence>
<evidence type="ECO:0000259" key="10">
    <source>
        <dbReference type="PROSITE" id="PS50103"/>
    </source>
</evidence>
<dbReference type="InterPro" id="IPR046439">
    <property type="entry name" value="ZF_RZ_dom"/>
</dbReference>
<comment type="subcellular location">
    <subcellularLocation>
        <location evidence="1">Cytoplasm</location>
    </subcellularLocation>
</comment>
<feature type="zinc finger region" description="C3H1-type" evidence="8">
    <location>
        <begin position="15"/>
        <end position="42"/>
    </location>
</feature>
<evidence type="ECO:0000256" key="7">
    <source>
        <dbReference type="ARBA" id="ARBA00022859"/>
    </source>
</evidence>
<evidence type="ECO:0000256" key="9">
    <source>
        <dbReference type="SAM" id="MobiDB-lite"/>
    </source>
</evidence>
<keyword evidence="7" id="KW-0391">Immunity</keyword>
<evidence type="ECO:0000259" key="11">
    <source>
        <dbReference type="PROSITE" id="PS51981"/>
    </source>
</evidence>
<dbReference type="SUPFAM" id="SSF52540">
    <property type="entry name" value="P-loop containing nucleoside triphosphate hydrolases"/>
    <property type="match status" value="1"/>
</dbReference>
<dbReference type="Pfam" id="PF13087">
    <property type="entry name" value="AAA_12"/>
    <property type="match status" value="1"/>
</dbReference>
<keyword evidence="2" id="KW-0963">Cytoplasm</keyword>
<name>A0ABY0H2V3_9PEZI</name>
<evidence type="ECO:0000256" key="3">
    <source>
        <dbReference type="ARBA" id="ARBA00022723"/>
    </source>
</evidence>